<evidence type="ECO:0000259" key="6">
    <source>
        <dbReference type="Pfam" id="PF00881"/>
    </source>
</evidence>
<comment type="cofactor">
    <cofactor evidence="1">
        <name>FMN</name>
        <dbReference type="ChEBI" id="CHEBI:58210"/>
    </cofactor>
</comment>
<name>W6NI43_CLOTY</name>
<dbReference type="SUPFAM" id="SSF55469">
    <property type="entry name" value="FMN-dependent nitroreductase-like"/>
    <property type="match status" value="1"/>
</dbReference>
<dbReference type="OrthoDB" id="9812105at2"/>
<evidence type="ECO:0000313" key="7">
    <source>
        <dbReference type="EMBL" id="CDL91717.1"/>
    </source>
</evidence>
<evidence type="ECO:0000256" key="5">
    <source>
        <dbReference type="ARBA" id="ARBA00023002"/>
    </source>
</evidence>
<comment type="caution">
    <text evidence="7">The sequence shown here is derived from an EMBL/GenBank/DDBJ whole genome shotgun (WGS) entry which is preliminary data.</text>
</comment>
<keyword evidence="4" id="KW-0288">FMN</keyword>
<evidence type="ECO:0000256" key="4">
    <source>
        <dbReference type="ARBA" id="ARBA00022643"/>
    </source>
</evidence>
<dbReference type="Proteomes" id="UP000019482">
    <property type="component" value="Unassembled WGS sequence"/>
</dbReference>
<gene>
    <name evidence="7" type="ORF">CTDIVETGP_1787</name>
</gene>
<accession>W6NI43</accession>
<dbReference type="InterPro" id="IPR029479">
    <property type="entry name" value="Nitroreductase"/>
</dbReference>
<evidence type="ECO:0000256" key="2">
    <source>
        <dbReference type="ARBA" id="ARBA00007118"/>
    </source>
</evidence>
<keyword evidence="3" id="KW-0285">Flavoprotein</keyword>
<keyword evidence="8" id="KW-1185">Reference proteome</keyword>
<protein>
    <submittedName>
        <fullName evidence="7">Nitroreductase family protein</fullName>
    </submittedName>
</protein>
<sequence>MSFLELAKKRCSVRKYQNKKVEDEKLLKILEAARISPTAANKQPEKLIVVQEQKNLDKIKKSGNVYSAPLVIIVTSDCTQSWKRPYDNKDMSNIDGSIVSTHIILQAVELGLGTIWVEHFDPEILRKEFNIPENIVPVSIIGIGYADCKLASPNRHDTERKSLDEIVVKETF</sequence>
<evidence type="ECO:0000256" key="3">
    <source>
        <dbReference type="ARBA" id="ARBA00022630"/>
    </source>
</evidence>
<dbReference type="PANTHER" id="PTHR43673">
    <property type="entry name" value="NAD(P)H NITROREDUCTASE YDGI-RELATED"/>
    <property type="match status" value="1"/>
</dbReference>
<dbReference type="CDD" id="cd20609">
    <property type="entry name" value="nitroreductase"/>
    <property type="match status" value="1"/>
</dbReference>
<dbReference type="Pfam" id="PF00881">
    <property type="entry name" value="Nitroreductase"/>
    <property type="match status" value="1"/>
</dbReference>
<keyword evidence="5" id="KW-0560">Oxidoreductase</keyword>
<dbReference type="GeneID" id="29419352"/>
<comment type="similarity">
    <text evidence="2">Belongs to the nitroreductase family.</text>
</comment>
<dbReference type="GO" id="GO:0016491">
    <property type="term" value="F:oxidoreductase activity"/>
    <property type="evidence" value="ECO:0007669"/>
    <property type="project" value="UniProtKB-KW"/>
</dbReference>
<dbReference type="InterPro" id="IPR000415">
    <property type="entry name" value="Nitroreductase-like"/>
</dbReference>
<dbReference type="AlphaFoldDB" id="W6NI43"/>
<evidence type="ECO:0000256" key="1">
    <source>
        <dbReference type="ARBA" id="ARBA00001917"/>
    </source>
</evidence>
<reference evidence="7 8" key="1">
    <citation type="journal article" date="2015" name="Genome Announc.">
        <title>Draft Genome Sequence of Clostridium tyrobutyricum Strain DIVETGP, Isolated from Cow's Milk for Grana Padano Production.</title>
        <authorList>
            <person name="Soggiu A."/>
            <person name="Piras C."/>
            <person name="Gaiarsa S."/>
            <person name="Sassera D."/>
            <person name="Roncada P."/>
            <person name="Bendixen E."/>
            <person name="Brasca M."/>
            <person name="Bonizzi L."/>
        </authorList>
    </citation>
    <scope>NUCLEOTIDE SEQUENCE [LARGE SCALE GENOMIC DNA]</scope>
    <source>
        <strain evidence="7 8">DIVETGP</strain>
    </source>
</reference>
<dbReference type="EMBL" id="CBXI010000031">
    <property type="protein sequence ID" value="CDL91717.1"/>
    <property type="molecule type" value="Genomic_DNA"/>
</dbReference>
<evidence type="ECO:0000313" key="8">
    <source>
        <dbReference type="Proteomes" id="UP000019482"/>
    </source>
</evidence>
<organism evidence="7 8">
    <name type="scientific">Clostridium tyrobutyricum DIVETGP</name>
    <dbReference type="NCBI Taxonomy" id="1408889"/>
    <lineage>
        <taxon>Bacteria</taxon>
        <taxon>Bacillati</taxon>
        <taxon>Bacillota</taxon>
        <taxon>Clostridia</taxon>
        <taxon>Eubacteriales</taxon>
        <taxon>Clostridiaceae</taxon>
        <taxon>Clostridium</taxon>
    </lineage>
</organism>
<dbReference type="RefSeq" id="WP_017752606.1">
    <property type="nucleotide sequence ID" value="NZ_CBXI010000031.1"/>
</dbReference>
<feature type="domain" description="Nitroreductase" evidence="6">
    <location>
        <begin position="8"/>
        <end position="61"/>
    </location>
</feature>
<proteinExistence type="inferred from homology"/>
<dbReference type="PANTHER" id="PTHR43673:SF2">
    <property type="entry name" value="NITROREDUCTASE"/>
    <property type="match status" value="1"/>
</dbReference>
<dbReference type="Gene3D" id="3.40.109.10">
    <property type="entry name" value="NADH Oxidase"/>
    <property type="match status" value="1"/>
</dbReference>